<name>A0A8J8SUM2_HALGN</name>
<evidence type="ECO:0000313" key="1">
    <source>
        <dbReference type="EMBL" id="TNV71462.1"/>
    </source>
</evidence>
<reference evidence="1" key="1">
    <citation type="submission" date="2019-06" db="EMBL/GenBank/DDBJ databases">
        <authorList>
            <person name="Zheng W."/>
        </authorList>
    </citation>
    <scope>NUCLEOTIDE SEQUENCE</scope>
    <source>
        <strain evidence="1">QDHG01</strain>
    </source>
</reference>
<keyword evidence="2" id="KW-1185">Reference proteome</keyword>
<protein>
    <submittedName>
        <fullName evidence="1">Uncharacterized protein</fullName>
    </submittedName>
</protein>
<sequence length="147" mass="17716">MIIFPKQEKSQNTLVSFWRVFFVFAITIIRAKKSPIILLAKTVLFQISKNLMRKQQQLITSKLQPIVKCQCSLKKIGTKFQIQFWIGIRFQLKQHTNVQPKRWTEEVHWFRKTELPVTFHSSKNIQCLSIVFRFHWSLRTWALRNNR</sequence>
<comment type="caution">
    <text evidence="1">The sequence shown here is derived from an EMBL/GenBank/DDBJ whole genome shotgun (WGS) entry which is preliminary data.</text>
</comment>
<gene>
    <name evidence="1" type="ORF">FGO68_gene13795</name>
</gene>
<dbReference type="Proteomes" id="UP000785679">
    <property type="component" value="Unassembled WGS sequence"/>
</dbReference>
<dbReference type="EMBL" id="RRYP01029789">
    <property type="protein sequence ID" value="TNV71462.1"/>
    <property type="molecule type" value="Genomic_DNA"/>
</dbReference>
<evidence type="ECO:0000313" key="2">
    <source>
        <dbReference type="Proteomes" id="UP000785679"/>
    </source>
</evidence>
<dbReference type="AlphaFoldDB" id="A0A8J8SUM2"/>
<accession>A0A8J8SUM2</accession>
<organism evidence="1 2">
    <name type="scientific">Halteria grandinella</name>
    <dbReference type="NCBI Taxonomy" id="5974"/>
    <lineage>
        <taxon>Eukaryota</taxon>
        <taxon>Sar</taxon>
        <taxon>Alveolata</taxon>
        <taxon>Ciliophora</taxon>
        <taxon>Intramacronucleata</taxon>
        <taxon>Spirotrichea</taxon>
        <taxon>Stichotrichia</taxon>
        <taxon>Sporadotrichida</taxon>
        <taxon>Halteriidae</taxon>
        <taxon>Halteria</taxon>
    </lineage>
</organism>
<proteinExistence type="predicted"/>